<dbReference type="PANTHER" id="PTHR46115">
    <property type="entry name" value="THIOREDOXIN-LIKE PROTEIN 1"/>
    <property type="match status" value="1"/>
</dbReference>
<protein>
    <submittedName>
        <fullName evidence="4">Thioredoxin-like protein 1</fullName>
    </submittedName>
</protein>
<dbReference type="GO" id="GO:0005737">
    <property type="term" value="C:cytoplasm"/>
    <property type="evidence" value="ECO:0007669"/>
    <property type="project" value="UniProtKB-ARBA"/>
</dbReference>
<dbReference type="Pfam" id="PF00085">
    <property type="entry name" value="Thioredoxin"/>
    <property type="match status" value="1"/>
</dbReference>
<evidence type="ECO:0000313" key="4">
    <source>
        <dbReference type="EMBL" id="OLL26175.1"/>
    </source>
</evidence>
<evidence type="ECO:0000313" key="5">
    <source>
        <dbReference type="Proteomes" id="UP000186594"/>
    </source>
</evidence>
<evidence type="ECO:0000259" key="2">
    <source>
        <dbReference type="PROSITE" id="PS51352"/>
    </source>
</evidence>
<gene>
    <name evidence="4" type="ORF">NEOLI_001207</name>
</gene>
<sequence>MHVKILGTDKEFEDLLKSSKVLIVDFFALWCAPCRAAKPLFEKYAVSYHPIVFASVDIEILKSTARKYNVTSIPTFIVFKDGNPVETIKGVQQQQLEAALRKHHVADTGATDTSVKGYVNINENIENKQVECLNLQSDLDPRDIFATKGYIESDVDEQLMIYIPFNQAAKVHSLVFKSEIESKAPRTFKIFTNRTNCPAFEDVESFMPSQEFEEITYENGVATVALRFVKFQSVTSLVIFVESNIGDEETTRIDKLNIIGEVLGTTKVENIKKLEDAH</sequence>
<dbReference type="InterPro" id="IPR037047">
    <property type="entry name" value="PITH_dom_sf"/>
</dbReference>
<dbReference type="PROSITE" id="PS51532">
    <property type="entry name" value="PITH"/>
    <property type="match status" value="1"/>
</dbReference>
<dbReference type="Gene3D" id="2.60.120.470">
    <property type="entry name" value="PITH domain"/>
    <property type="match status" value="1"/>
</dbReference>
<dbReference type="AlphaFoldDB" id="A0A1U7LU22"/>
<dbReference type="OrthoDB" id="2121326at2759"/>
<dbReference type="InterPro" id="IPR036249">
    <property type="entry name" value="Thioredoxin-like_sf"/>
</dbReference>
<evidence type="ECO:0000256" key="1">
    <source>
        <dbReference type="ARBA" id="ARBA00023157"/>
    </source>
</evidence>
<comment type="caution">
    <text evidence="4">The sequence shown here is derived from an EMBL/GenBank/DDBJ whole genome shotgun (WGS) entry which is preliminary data.</text>
</comment>
<dbReference type="PRINTS" id="PR00421">
    <property type="entry name" value="THIOREDOXIN"/>
</dbReference>
<dbReference type="Pfam" id="PF06201">
    <property type="entry name" value="PITH"/>
    <property type="match status" value="1"/>
</dbReference>
<evidence type="ECO:0000259" key="3">
    <source>
        <dbReference type="PROSITE" id="PS51532"/>
    </source>
</evidence>
<dbReference type="InterPro" id="IPR008979">
    <property type="entry name" value="Galactose-bd-like_sf"/>
</dbReference>
<reference evidence="4 5" key="1">
    <citation type="submission" date="2016-04" db="EMBL/GenBank/DDBJ databases">
        <title>Evolutionary innovation and constraint leading to complex multicellularity in the Ascomycota.</title>
        <authorList>
            <person name="Cisse O."/>
            <person name="Nguyen A."/>
            <person name="Hewitt D.A."/>
            <person name="Jedd G."/>
            <person name="Stajich J.E."/>
        </authorList>
    </citation>
    <scope>NUCLEOTIDE SEQUENCE [LARGE SCALE GENOMIC DNA]</scope>
    <source>
        <strain evidence="4 5">DAH-3</strain>
    </source>
</reference>
<dbReference type="EMBL" id="LXFE01000232">
    <property type="protein sequence ID" value="OLL26175.1"/>
    <property type="molecule type" value="Genomic_DNA"/>
</dbReference>
<name>A0A1U7LU22_NEOID</name>
<proteinExistence type="predicted"/>
<accession>A0A1U7LU22</accession>
<keyword evidence="5" id="KW-1185">Reference proteome</keyword>
<keyword evidence="1" id="KW-1015">Disulfide bond</keyword>
<organism evidence="4 5">
    <name type="scientific">Neolecta irregularis (strain DAH-3)</name>
    <dbReference type="NCBI Taxonomy" id="1198029"/>
    <lineage>
        <taxon>Eukaryota</taxon>
        <taxon>Fungi</taxon>
        <taxon>Dikarya</taxon>
        <taxon>Ascomycota</taxon>
        <taxon>Taphrinomycotina</taxon>
        <taxon>Neolectales</taxon>
        <taxon>Neolectaceae</taxon>
        <taxon>Neolecta</taxon>
    </lineage>
</organism>
<dbReference type="InterPro" id="IPR013766">
    <property type="entry name" value="Thioredoxin_domain"/>
</dbReference>
<feature type="domain" description="Thioredoxin" evidence="2">
    <location>
        <begin position="1"/>
        <end position="105"/>
    </location>
</feature>
<dbReference type="InterPro" id="IPR010400">
    <property type="entry name" value="PITH_dom"/>
</dbReference>
<feature type="domain" description="PITH" evidence="3">
    <location>
        <begin position="110"/>
        <end position="278"/>
    </location>
</feature>
<dbReference type="OMA" id="TAKDWVE"/>
<dbReference type="PROSITE" id="PS51352">
    <property type="entry name" value="THIOREDOXIN_2"/>
    <property type="match status" value="1"/>
</dbReference>
<dbReference type="SUPFAM" id="SSF49785">
    <property type="entry name" value="Galactose-binding domain-like"/>
    <property type="match status" value="1"/>
</dbReference>
<dbReference type="Gene3D" id="3.40.30.10">
    <property type="entry name" value="Glutaredoxin"/>
    <property type="match status" value="1"/>
</dbReference>
<dbReference type="SUPFAM" id="SSF52833">
    <property type="entry name" value="Thioredoxin-like"/>
    <property type="match status" value="1"/>
</dbReference>
<dbReference type="CDD" id="cd02947">
    <property type="entry name" value="TRX_family"/>
    <property type="match status" value="1"/>
</dbReference>
<dbReference type="Proteomes" id="UP000186594">
    <property type="component" value="Unassembled WGS sequence"/>
</dbReference>
<dbReference type="STRING" id="1198029.A0A1U7LU22"/>